<accession>A0ABU3SVH0</accession>
<evidence type="ECO:0000313" key="4">
    <source>
        <dbReference type="Proteomes" id="UP001247805"/>
    </source>
</evidence>
<evidence type="ECO:0008006" key="5">
    <source>
        <dbReference type="Google" id="ProtNLM"/>
    </source>
</evidence>
<dbReference type="RefSeq" id="WP_316025636.1">
    <property type="nucleotide sequence ID" value="NZ_JAWDIO010000002.1"/>
</dbReference>
<protein>
    <recommendedName>
        <fullName evidence="5">Sulfatase N-terminal domain-containing protein</fullName>
    </recommendedName>
</protein>
<evidence type="ECO:0000256" key="1">
    <source>
        <dbReference type="ARBA" id="ARBA00008779"/>
    </source>
</evidence>
<dbReference type="EMBL" id="JAWDIO010000002">
    <property type="protein sequence ID" value="MDU0354006.1"/>
    <property type="molecule type" value="Genomic_DNA"/>
</dbReference>
<name>A0ABU3SVH0_9ALTE</name>
<keyword evidence="2" id="KW-0378">Hydrolase</keyword>
<proteinExistence type="inferred from homology"/>
<dbReference type="Proteomes" id="UP001247805">
    <property type="component" value="Unassembled WGS sequence"/>
</dbReference>
<reference evidence="3 4" key="1">
    <citation type="submission" date="2023-10" db="EMBL/GenBank/DDBJ databases">
        <title>Glaciecola aquimarina strain GGW-M5 nov., isolated from a coastal seawater.</title>
        <authorList>
            <person name="Bayburt H."/>
            <person name="Kim J.M."/>
            <person name="Choi B.J."/>
            <person name="Jeon C.O."/>
        </authorList>
    </citation>
    <scope>NUCLEOTIDE SEQUENCE [LARGE SCALE GENOMIC DNA]</scope>
    <source>
        <strain evidence="3 4">KCTC 32108</strain>
    </source>
</reference>
<gene>
    <name evidence="3" type="ORF">RS130_08730</name>
</gene>
<evidence type="ECO:0000256" key="2">
    <source>
        <dbReference type="ARBA" id="ARBA00022801"/>
    </source>
</evidence>
<keyword evidence="4" id="KW-1185">Reference proteome</keyword>
<evidence type="ECO:0000313" key="3">
    <source>
        <dbReference type="EMBL" id="MDU0354006.1"/>
    </source>
</evidence>
<organism evidence="3 4">
    <name type="scientific">Paraglaciecola aquimarina</name>
    <dbReference type="NCBI Taxonomy" id="1235557"/>
    <lineage>
        <taxon>Bacteria</taxon>
        <taxon>Pseudomonadati</taxon>
        <taxon>Pseudomonadota</taxon>
        <taxon>Gammaproteobacteria</taxon>
        <taxon>Alteromonadales</taxon>
        <taxon>Alteromonadaceae</taxon>
        <taxon>Paraglaciecola</taxon>
    </lineage>
</organism>
<dbReference type="PROSITE" id="PS00149">
    <property type="entry name" value="SULFATASE_2"/>
    <property type="match status" value="1"/>
</dbReference>
<sequence length="41" mass="4550">MLQAQGYQTAVIGKWHLGLGDGVTPVNWNAEVKARTLRDRV</sequence>
<dbReference type="InterPro" id="IPR024607">
    <property type="entry name" value="Sulfatase_CS"/>
</dbReference>
<comment type="similarity">
    <text evidence="1">Belongs to the sulfatase family.</text>
</comment>
<dbReference type="Gene3D" id="3.40.720.10">
    <property type="entry name" value="Alkaline Phosphatase, subunit A"/>
    <property type="match status" value="1"/>
</dbReference>
<dbReference type="InterPro" id="IPR017850">
    <property type="entry name" value="Alkaline_phosphatase_core_sf"/>
</dbReference>
<comment type="caution">
    <text evidence="3">The sequence shown here is derived from an EMBL/GenBank/DDBJ whole genome shotgun (WGS) entry which is preliminary data.</text>
</comment>
<dbReference type="SUPFAM" id="SSF53649">
    <property type="entry name" value="Alkaline phosphatase-like"/>
    <property type="match status" value="1"/>
</dbReference>